<sequence length="208" mass="23737">MLRVVGREQLHSLVYSLPEIALRELLANALIHQDFSITGSSPMIEIYADRIEFTNPGTLLPSKRLDRLIGTTPESRNELLASSFRLYRICEERGTGFQKVVATIELFGLPPVLFTPMDNAFRVTLYAPRKFANMSQMERIEACYQHAVLQYLSSKTLTNTSLRERLKLHDKQRNQVTNLIGEAVVAGRIKRKDTTSGSKFAEYLPYWV</sequence>
<proteinExistence type="predicted"/>
<organism evidence="1 2">
    <name type="scientific">Thiothrix lacustris</name>
    <dbReference type="NCBI Taxonomy" id="525917"/>
    <lineage>
        <taxon>Bacteria</taxon>
        <taxon>Pseudomonadati</taxon>
        <taxon>Pseudomonadota</taxon>
        <taxon>Gammaproteobacteria</taxon>
        <taxon>Thiotrichales</taxon>
        <taxon>Thiotrichaceae</taxon>
        <taxon>Thiothrix</taxon>
    </lineage>
</organism>
<dbReference type="EMBL" id="MTEJ01000631">
    <property type="protein sequence ID" value="OQX00651.1"/>
    <property type="molecule type" value="Genomic_DNA"/>
</dbReference>
<dbReference type="AlphaFoldDB" id="A0A1Y1Q9P5"/>
<protein>
    <submittedName>
        <fullName evidence="1">Uncharacterized protein</fullName>
    </submittedName>
</protein>
<dbReference type="Gene3D" id="3.30.565.60">
    <property type="match status" value="1"/>
</dbReference>
<evidence type="ECO:0000313" key="2">
    <source>
        <dbReference type="Proteomes" id="UP000192491"/>
    </source>
</evidence>
<dbReference type="PANTHER" id="PTHR30595">
    <property type="entry name" value="GLPR-RELATED TRANSCRIPTIONAL REPRESSOR"/>
    <property type="match status" value="1"/>
</dbReference>
<name>A0A1Y1Q9P5_9GAMM</name>
<dbReference type="InterPro" id="IPR038475">
    <property type="entry name" value="RecG_C_sf"/>
</dbReference>
<comment type="caution">
    <text evidence="1">The sequence shown here is derived from an EMBL/GenBank/DDBJ whole genome shotgun (WGS) entry which is preliminary data.</text>
</comment>
<reference evidence="1 2" key="1">
    <citation type="submission" date="2017-01" db="EMBL/GenBank/DDBJ databases">
        <title>Novel large sulfur bacteria in the metagenomes of groundwater-fed chemosynthetic microbial mats in the Lake Huron basin.</title>
        <authorList>
            <person name="Sharrar A.M."/>
            <person name="Flood B.E."/>
            <person name="Bailey J.V."/>
            <person name="Jones D.S."/>
            <person name="Biddanda B."/>
            <person name="Ruberg S.A."/>
            <person name="Marcus D.N."/>
            <person name="Dick G.J."/>
        </authorList>
    </citation>
    <scope>NUCLEOTIDE SEQUENCE [LARGE SCALE GENOMIC DNA]</scope>
    <source>
        <strain evidence="1">A8</strain>
    </source>
</reference>
<dbReference type="PANTHER" id="PTHR30595:SF6">
    <property type="entry name" value="SCHLAFEN ALBA-2 DOMAIN-CONTAINING PROTEIN"/>
    <property type="match status" value="1"/>
</dbReference>
<gene>
    <name evidence="1" type="ORF">BWK73_47985</name>
</gene>
<dbReference type="Proteomes" id="UP000192491">
    <property type="component" value="Unassembled WGS sequence"/>
</dbReference>
<evidence type="ECO:0000313" key="1">
    <source>
        <dbReference type="EMBL" id="OQX00651.1"/>
    </source>
</evidence>
<accession>A0A1Y1Q9P5</accession>
<dbReference type="Pfam" id="PF13749">
    <property type="entry name" value="HATPase_c_4"/>
    <property type="match status" value="1"/>
</dbReference>